<evidence type="ECO:0000256" key="8">
    <source>
        <dbReference type="ARBA" id="ARBA00022840"/>
    </source>
</evidence>
<name>A0A2V3VNE1_9BACI</name>
<dbReference type="InterPro" id="IPR020003">
    <property type="entry name" value="ATPase_a/bsu_AS"/>
</dbReference>
<dbReference type="PANTHER" id="PTHR48082:SF2">
    <property type="entry name" value="ATP SYNTHASE SUBUNIT ALPHA, MITOCHONDRIAL"/>
    <property type="match status" value="1"/>
</dbReference>
<dbReference type="NCBIfam" id="NF009884">
    <property type="entry name" value="PRK13343.1"/>
    <property type="match status" value="1"/>
</dbReference>
<dbReference type="SUPFAM" id="SSF47917">
    <property type="entry name" value="C-terminal domain of alpha and beta subunits of F1 ATP synthase"/>
    <property type="match status" value="1"/>
</dbReference>
<feature type="domain" description="ATP synthase alpha subunit C-terminal" evidence="16">
    <location>
        <begin position="371"/>
        <end position="493"/>
    </location>
</feature>
<dbReference type="RefSeq" id="WP_110397178.1">
    <property type="nucleotide sequence ID" value="NZ_JBHUHB010000001.1"/>
</dbReference>
<dbReference type="PROSITE" id="PS00152">
    <property type="entry name" value="ATPASE_ALPHA_BETA"/>
    <property type="match status" value="1"/>
</dbReference>
<keyword evidence="9 14" id="KW-1278">Translocase</keyword>
<dbReference type="InterPro" id="IPR004100">
    <property type="entry name" value="ATPase_F1/V1/A1_a/bsu_N"/>
</dbReference>
<evidence type="ECO:0000256" key="6">
    <source>
        <dbReference type="ARBA" id="ARBA00022741"/>
    </source>
</evidence>
<reference evidence="18 19" key="1">
    <citation type="submission" date="2018-05" db="EMBL/GenBank/DDBJ databases">
        <title>Genomic Encyclopedia of Type Strains, Phase IV (KMG-IV): sequencing the most valuable type-strain genomes for metagenomic binning, comparative biology and taxonomic classification.</title>
        <authorList>
            <person name="Goeker M."/>
        </authorList>
    </citation>
    <scope>NUCLEOTIDE SEQUENCE [LARGE SCALE GENOMIC DNA]</scope>
    <source>
        <strain evidence="18 19">DSM 28556</strain>
    </source>
</reference>
<dbReference type="Proteomes" id="UP000247978">
    <property type="component" value="Unassembled WGS sequence"/>
</dbReference>
<evidence type="ECO:0000256" key="13">
    <source>
        <dbReference type="ARBA" id="ARBA00023310"/>
    </source>
</evidence>
<dbReference type="InterPro" id="IPR000793">
    <property type="entry name" value="ATP_synth_asu_C"/>
</dbReference>
<evidence type="ECO:0000256" key="4">
    <source>
        <dbReference type="ARBA" id="ARBA00022448"/>
    </source>
</evidence>
<dbReference type="HAMAP" id="MF_01346">
    <property type="entry name" value="ATP_synth_alpha_bact"/>
    <property type="match status" value="1"/>
</dbReference>
<dbReference type="GO" id="GO:0046933">
    <property type="term" value="F:proton-transporting ATP synthase activity, rotational mechanism"/>
    <property type="evidence" value="ECO:0007669"/>
    <property type="project" value="UniProtKB-UniRule"/>
</dbReference>
<dbReference type="CDD" id="cd01132">
    <property type="entry name" value="F1-ATPase_alpha_CD"/>
    <property type="match status" value="1"/>
</dbReference>
<evidence type="ECO:0000256" key="1">
    <source>
        <dbReference type="ARBA" id="ARBA00003784"/>
    </source>
</evidence>
<evidence type="ECO:0000259" key="17">
    <source>
        <dbReference type="Pfam" id="PF02874"/>
    </source>
</evidence>
<dbReference type="GO" id="GO:0005524">
    <property type="term" value="F:ATP binding"/>
    <property type="evidence" value="ECO:0007669"/>
    <property type="project" value="UniProtKB-UniRule"/>
</dbReference>
<dbReference type="InterPro" id="IPR023366">
    <property type="entry name" value="ATP_synth_asu-like_sf"/>
</dbReference>
<dbReference type="EMBL" id="QJJQ01000019">
    <property type="protein sequence ID" value="PXW82381.1"/>
    <property type="molecule type" value="Genomic_DNA"/>
</dbReference>
<sequence length="505" mass="54918">MSITADEISTLIKQQIENFDSQIEINDVGTVIEVGDGIARAHGLDNVMAGELVEFSNGVVGMAQNLEESNVGIVILGPYTEIKEGDEVRRTGRIMQVPVGEELVGRVVNPLGQPIDGKGPIETSKTRPIESEAPGVMARKSVFEPLQTGIKAIDALVPIGRGQRELIIGDRQTGKTTVAVDTILNQADQDMICIYVAIGQKESTVRGTVETFRRYGALDYTIVVTAGASDPAPLLYLAPYAGVTMGEEFMYNGKHVLVVYDDLSKQAAAYRELSLLLRRPPGREAFPGDVFYLHSRLLERAAKLNDELGGGSLTALPFVETQAGDISAYIPTNVISITDGQIFLQSDLFFSGVRPAINAGLSVSRVGGSAQISAMKKVAGTLRLDLAAYRELEAFAQFGSDLDKATQARLNRGQRTVEVLKQGLHKPLVVEKQVMILYALTRGFLDDIAVEDVVRFEEEFHVWLDSNAKEVLDTIRETGKLAEEADMSNAIEAFKKTFLPSDQNA</sequence>
<comment type="similarity">
    <text evidence="3 14">Belongs to the ATPase alpha/beta chains family.</text>
</comment>
<dbReference type="CDD" id="cd18113">
    <property type="entry name" value="ATP-synt_F1_alpha_C"/>
    <property type="match status" value="1"/>
</dbReference>
<comment type="subcellular location">
    <subcellularLocation>
        <location evidence="14">Cell membrane</location>
        <topology evidence="14">Peripheral membrane protein</topology>
    </subcellularLocation>
    <subcellularLocation>
        <location evidence="2">Membrane</location>
        <topology evidence="2">Peripheral membrane protein</topology>
    </subcellularLocation>
</comment>
<dbReference type="InterPro" id="IPR036121">
    <property type="entry name" value="ATPase_F1/V1/A1_a/bsu_N_sf"/>
</dbReference>
<dbReference type="FunFam" id="1.20.150.20:FF:000001">
    <property type="entry name" value="ATP synthase subunit alpha"/>
    <property type="match status" value="1"/>
</dbReference>
<feature type="binding site" evidence="14">
    <location>
        <begin position="169"/>
        <end position="176"/>
    </location>
    <ligand>
        <name>ATP</name>
        <dbReference type="ChEBI" id="CHEBI:30616"/>
    </ligand>
</feature>
<evidence type="ECO:0000256" key="10">
    <source>
        <dbReference type="ARBA" id="ARBA00023065"/>
    </source>
</evidence>
<dbReference type="FunFam" id="2.40.30.20:FF:000001">
    <property type="entry name" value="ATP synthase subunit alpha"/>
    <property type="match status" value="1"/>
</dbReference>
<keyword evidence="7 14" id="KW-0375">Hydrogen ion transport</keyword>
<keyword evidence="8 14" id="KW-0067">ATP-binding</keyword>
<evidence type="ECO:0000256" key="3">
    <source>
        <dbReference type="ARBA" id="ARBA00008936"/>
    </source>
</evidence>
<evidence type="ECO:0000256" key="7">
    <source>
        <dbReference type="ARBA" id="ARBA00022781"/>
    </source>
</evidence>
<evidence type="ECO:0000313" key="19">
    <source>
        <dbReference type="Proteomes" id="UP000247978"/>
    </source>
</evidence>
<evidence type="ECO:0000256" key="11">
    <source>
        <dbReference type="ARBA" id="ARBA00023136"/>
    </source>
</evidence>
<dbReference type="Pfam" id="PF00006">
    <property type="entry name" value="ATP-synt_ab"/>
    <property type="match status" value="1"/>
</dbReference>
<dbReference type="EC" id="7.1.2.2" evidence="14"/>
<proteinExistence type="inferred from homology"/>
<feature type="domain" description="ATPase F1/V1/A1 complex alpha/beta subunit N-terminal" evidence="17">
    <location>
        <begin position="27"/>
        <end position="92"/>
    </location>
</feature>
<evidence type="ECO:0000259" key="15">
    <source>
        <dbReference type="Pfam" id="PF00006"/>
    </source>
</evidence>
<evidence type="ECO:0000256" key="14">
    <source>
        <dbReference type="HAMAP-Rule" id="MF_01346"/>
    </source>
</evidence>
<keyword evidence="19" id="KW-1185">Reference proteome</keyword>
<evidence type="ECO:0000256" key="9">
    <source>
        <dbReference type="ARBA" id="ARBA00022967"/>
    </source>
</evidence>
<dbReference type="FunFam" id="3.40.50.300:FF:000002">
    <property type="entry name" value="ATP synthase subunit alpha"/>
    <property type="match status" value="1"/>
</dbReference>
<dbReference type="SUPFAM" id="SSF50615">
    <property type="entry name" value="N-terminal domain of alpha and beta subunits of F1 ATP synthase"/>
    <property type="match status" value="1"/>
</dbReference>
<dbReference type="GO" id="GO:0045259">
    <property type="term" value="C:proton-transporting ATP synthase complex"/>
    <property type="evidence" value="ECO:0007669"/>
    <property type="project" value="UniProtKB-KW"/>
</dbReference>
<evidence type="ECO:0000259" key="16">
    <source>
        <dbReference type="Pfam" id="PF00306"/>
    </source>
</evidence>
<keyword evidence="5 14" id="KW-1003">Cell membrane</keyword>
<keyword evidence="4 14" id="KW-0813">Transport</keyword>
<gene>
    <name evidence="14" type="primary">atpA</name>
    <name evidence="18" type="ORF">DFR56_11969</name>
</gene>
<dbReference type="Gene3D" id="3.40.50.300">
    <property type="entry name" value="P-loop containing nucleotide triphosphate hydrolases"/>
    <property type="match status" value="1"/>
</dbReference>
<feature type="domain" description="ATPase F1/V1/A1 complex alpha/beta subunit nucleotide-binding" evidence="15">
    <location>
        <begin position="149"/>
        <end position="364"/>
    </location>
</feature>
<keyword evidence="10 14" id="KW-0406">Ion transport</keyword>
<dbReference type="InterPro" id="IPR033732">
    <property type="entry name" value="ATP_synth_F1_a_nt-bd_dom"/>
</dbReference>
<dbReference type="OrthoDB" id="9803053at2"/>
<dbReference type="InterPro" id="IPR005294">
    <property type="entry name" value="ATP_synth_F1_asu"/>
</dbReference>
<evidence type="ECO:0000313" key="18">
    <source>
        <dbReference type="EMBL" id="PXW82381.1"/>
    </source>
</evidence>
<feature type="site" description="Required for activity" evidence="14">
    <location>
        <position position="362"/>
    </location>
</feature>
<dbReference type="InterPro" id="IPR000194">
    <property type="entry name" value="ATPase_F1/V1/A1_a/bsu_nucl-bd"/>
</dbReference>
<dbReference type="SUPFAM" id="SSF52540">
    <property type="entry name" value="P-loop containing nucleoside triphosphate hydrolases"/>
    <property type="match status" value="1"/>
</dbReference>
<dbReference type="PIRSF" id="PIRSF039088">
    <property type="entry name" value="F_ATPase_subunit_alpha"/>
    <property type="match status" value="1"/>
</dbReference>
<comment type="catalytic activity">
    <reaction evidence="14">
        <text>ATP + H2O + 4 H(+)(in) = ADP + phosphate + 5 H(+)(out)</text>
        <dbReference type="Rhea" id="RHEA:57720"/>
        <dbReference type="ChEBI" id="CHEBI:15377"/>
        <dbReference type="ChEBI" id="CHEBI:15378"/>
        <dbReference type="ChEBI" id="CHEBI:30616"/>
        <dbReference type="ChEBI" id="CHEBI:43474"/>
        <dbReference type="ChEBI" id="CHEBI:456216"/>
        <dbReference type="EC" id="7.1.2.2"/>
    </reaction>
</comment>
<keyword evidence="11 14" id="KW-0472">Membrane</keyword>
<accession>A0A2V3VNE1</accession>
<evidence type="ECO:0000256" key="5">
    <source>
        <dbReference type="ARBA" id="ARBA00022475"/>
    </source>
</evidence>
<dbReference type="Gene3D" id="2.40.30.20">
    <property type="match status" value="1"/>
</dbReference>
<dbReference type="Pfam" id="PF00306">
    <property type="entry name" value="ATP-synt_ab_C"/>
    <property type="match status" value="1"/>
</dbReference>
<dbReference type="GO" id="GO:0043531">
    <property type="term" value="F:ADP binding"/>
    <property type="evidence" value="ECO:0007669"/>
    <property type="project" value="TreeGrafter"/>
</dbReference>
<dbReference type="Pfam" id="PF02874">
    <property type="entry name" value="ATP-synt_ab_N"/>
    <property type="match status" value="1"/>
</dbReference>
<dbReference type="GO" id="GO:0005886">
    <property type="term" value="C:plasma membrane"/>
    <property type="evidence" value="ECO:0007669"/>
    <property type="project" value="UniProtKB-SubCell"/>
</dbReference>
<evidence type="ECO:0000256" key="12">
    <source>
        <dbReference type="ARBA" id="ARBA00023196"/>
    </source>
</evidence>
<comment type="function">
    <text evidence="1 14">Produces ATP from ADP in the presence of a proton gradient across the membrane. The alpha chain is a regulatory subunit.</text>
</comment>
<keyword evidence="6 14" id="KW-0547">Nucleotide-binding</keyword>
<dbReference type="InterPro" id="IPR038376">
    <property type="entry name" value="ATP_synth_asu_C_sf"/>
</dbReference>
<keyword evidence="13 14" id="KW-0066">ATP synthesis</keyword>
<dbReference type="PANTHER" id="PTHR48082">
    <property type="entry name" value="ATP SYNTHASE SUBUNIT ALPHA, MITOCHONDRIAL"/>
    <property type="match status" value="1"/>
</dbReference>
<organism evidence="18 19">
    <name type="scientific">Pseudogracilibacillus auburnensis</name>
    <dbReference type="NCBI Taxonomy" id="1494959"/>
    <lineage>
        <taxon>Bacteria</taxon>
        <taxon>Bacillati</taxon>
        <taxon>Bacillota</taxon>
        <taxon>Bacilli</taxon>
        <taxon>Bacillales</taxon>
        <taxon>Bacillaceae</taxon>
        <taxon>Pseudogracilibacillus</taxon>
    </lineage>
</organism>
<comment type="caution">
    <text evidence="18">The sequence shown here is derived from an EMBL/GenBank/DDBJ whole genome shotgun (WGS) entry which is preliminary data.</text>
</comment>
<evidence type="ECO:0000256" key="2">
    <source>
        <dbReference type="ARBA" id="ARBA00004170"/>
    </source>
</evidence>
<protein>
    <recommendedName>
        <fullName evidence="14">ATP synthase subunit alpha</fullName>
        <ecNumber evidence="14">7.1.2.2</ecNumber>
    </recommendedName>
    <alternativeName>
        <fullName evidence="14">ATP synthase F1 sector subunit alpha</fullName>
    </alternativeName>
    <alternativeName>
        <fullName evidence="14">F-ATPase subunit alpha</fullName>
    </alternativeName>
</protein>
<dbReference type="Gene3D" id="1.20.150.20">
    <property type="entry name" value="ATP synthase alpha/beta chain, C-terminal domain"/>
    <property type="match status" value="1"/>
</dbReference>
<dbReference type="AlphaFoldDB" id="A0A2V3VNE1"/>
<dbReference type="CDD" id="cd18116">
    <property type="entry name" value="ATP-synt_F1_alpha_N"/>
    <property type="match status" value="1"/>
</dbReference>
<dbReference type="InterPro" id="IPR027417">
    <property type="entry name" value="P-loop_NTPase"/>
</dbReference>
<dbReference type="NCBIfam" id="TIGR00962">
    <property type="entry name" value="atpA"/>
    <property type="match status" value="1"/>
</dbReference>
<keyword evidence="12 14" id="KW-0139">CF(1)</keyword>